<organism evidence="2">
    <name type="scientific">viral metagenome</name>
    <dbReference type="NCBI Taxonomy" id="1070528"/>
    <lineage>
        <taxon>unclassified sequences</taxon>
        <taxon>metagenomes</taxon>
        <taxon>organismal metagenomes</taxon>
    </lineage>
</organism>
<evidence type="ECO:0000313" key="3">
    <source>
        <dbReference type="EMBL" id="QJA75732.1"/>
    </source>
</evidence>
<gene>
    <name evidence="3" type="ORF">MM415A01717_0004</name>
    <name evidence="2" type="ORF">TM448A03544_0009</name>
</gene>
<dbReference type="EMBL" id="MT142182">
    <property type="protein sequence ID" value="QJA75732.1"/>
    <property type="molecule type" value="Genomic_DNA"/>
</dbReference>
<evidence type="ECO:0000259" key="1">
    <source>
        <dbReference type="Pfam" id="PF13482"/>
    </source>
</evidence>
<dbReference type="InterPro" id="IPR036397">
    <property type="entry name" value="RNaseH_sf"/>
</dbReference>
<dbReference type="Gene3D" id="3.30.420.10">
    <property type="entry name" value="Ribonuclease H-like superfamily/Ribonuclease H"/>
    <property type="match status" value="1"/>
</dbReference>
<dbReference type="InterPro" id="IPR038720">
    <property type="entry name" value="YprB_RNase_H-like_dom"/>
</dbReference>
<accession>A0A6H2A104</accession>
<proteinExistence type="predicted"/>
<dbReference type="InterPro" id="IPR012337">
    <property type="entry name" value="RNaseH-like_sf"/>
</dbReference>
<protein>
    <submittedName>
        <fullName evidence="2">Putative RNase_H superfamily protein</fullName>
    </submittedName>
</protein>
<dbReference type="SUPFAM" id="SSF53098">
    <property type="entry name" value="Ribonuclease H-like"/>
    <property type="match status" value="1"/>
</dbReference>
<dbReference type="EMBL" id="MT144422">
    <property type="protein sequence ID" value="QJA53448.1"/>
    <property type="molecule type" value="Genomic_DNA"/>
</dbReference>
<feature type="domain" description="YprB ribonuclease H-like" evidence="1">
    <location>
        <begin position="81"/>
        <end position="242"/>
    </location>
</feature>
<reference evidence="2" key="1">
    <citation type="submission" date="2020-03" db="EMBL/GenBank/DDBJ databases">
        <title>The deep terrestrial virosphere.</title>
        <authorList>
            <person name="Holmfeldt K."/>
            <person name="Nilsson E."/>
            <person name="Simone D."/>
            <person name="Lopez-Fernandez M."/>
            <person name="Wu X."/>
            <person name="de Brujin I."/>
            <person name="Lundin D."/>
            <person name="Andersson A."/>
            <person name="Bertilsson S."/>
            <person name="Dopson M."/>
        </authorList>
    </citation>
    <scope>NUCLEOTIDE SEQUENCE</scope>
    <source>
        <strain evidence="3">MM415A01717</strain>
        <strain evidence="2">TM448A03544</strain>
    </source>
</reference>
<dbReference type="Pfam" id="PF13482">
    <property type="entry name" value="RNase_H_2"/>
    <property type="match status" value="1"/>
</dbReference>
<name>A0A6H2A104_9ZZZZ</name>
<dbReference type="AlphaFoldDB" id="A0A6H2A104"/>
<dbReference type="GO" id="GO:0003676">
    <property type="term" value="F:nucleic acid binding"/>
    <property type="evidence" value="ECO:0007669"/>
    <property type="project" value="InterPro"/>
</dbReference>
<sequence>MTKRKRPEGEEFEDFCKQWDENDHEHKIRLAADYGVTYDTMKHWRSESEVPTRKQVRPEERMVVTEDELLGMRPSVQLDFVCFDIETSNLNADFSILLSAAIKPFGKPPIMFRADDYPTWETNKANDSMITFDISEELKKHAIVIGHYSQKFDIPFLRAKMAKHHLEPLPPMFGIDSWRIAKNNFKVSSRRLKNLASYFEVGDKEGVDGGLWMEAAYNGDKEALDKIVEHNIIDVAVLERLAAISFPFLKSIPRL</sequence>
<evidence type="ECO:0000313" key="2">
    <source>
        <dbReference type="EMBL" id="QJA53448.1"/>
    </source>
</evidence>